<dbReference type="InterPro" id="IPR025599">
    <property type="entry name" value="YjcZ"/>
</dbReference>
<name>A0A8S0FR72_ECOLX</name>
<dbReference type="Pfam" id="PF13990">
    <property type="entry name" value="YjcZ"/>
    <property type="match status" value="1"/>
</dbReference>
<gene>
    <name evidence="1" type="ORF">EIMP300_43060</name>
</gene>
<accession>A0A8S0FR72</accession>
<reference evidence="1 2" key="1">
    <citation type="submission" date="2020-01" db="EMBL/GenBank/DDBJ databases">
        <title>Dynamics of blaIMP-6 dissemination in carbapenem resistant Enterobacteriacea isolated from regional surveillance in Osaka, Japan.</title>
        <authorList>
            <person name="Abe R."/>
            <person name="Akeda Y."/>
            <person name="Sugawara Y."/>
            <person name="Yamamoto N."/>
            <person name="Tomono K."/>
            <person name="Takeuchi D."/>
            <person name="Kawahara R."/>
            <person name="Hamada S."/>
        </authorList>
    </citation>
    <scope>NUCLEOTIDE SEQUENCE [LARGE SCALE GENOMIC DNA]</scope>
    <source>
        <strain evidence="1 2">E300</strain>
    </source>
</reference>
<dbReference type="EMBL" id="AP022360">
    <property type="protein sequence ID" value="BBU82906.1"/>
    <property type="molecule type" value="Genomic_DNA"/>
</dbReference>
<sequence length="71" mass="7754">MALEELRWGAFGDVIRQGETGQVNQLLDILRHKALTQMAQESGGSATVRLNTLDWLGGQGREQADSTTRVA</sequence>
<protein>
    <submittedName>
        <fullName evidence="1">Uncharacterized protein</fullName>
    </submittedName>
</protein>
<proteinExistence type="predicted"/>
<evidence type="ECO:0000313" key="1">
    <source>
        <dbReference type="EMBL" id="BBU82906.1"/>
    </source>
</evidence>
<dbReference type="AlphaFoldDB" id="A0A8S0FR72"/>
<evidence type="ECO:0000313" key="2">
    <source>
        <dbReference type="Proteomes" id="UP000467488"/>
    </source>
</evidence>
<organism evidence="1 2">
    <name type="scientific">Escherichia coli</name>
    <dbReference type="NCBI Taxonomy" id="562"/>
    <lineage>
        <taxon>Bacteria</taxon>
        <taxon>Pseudomonadati</taxon>
        <taxon>Pseudomonadota</taxon>
        <taxon>Gammaproteobacteria</taxon>
        <taxon>Enterobacterales</taxon>
        <taxon>Enterobacteriaceae</taxon>
        <taxon>Escherichia</taxon>
    </lineage>
</organism>
<dbReference type="Proteomes" id="UP000467488">
    <property type="component" value="Chromosome"/>
</dbReference>